<evidence type="ECO:0000313" key="1">
    <source>
        <dbReference type="EMBL" id="MTJ44653.1"/>
    </source>
</evidence>
<organism evidence="1 2">
    <name type="scientific">Dolichospermum flos-aquae UHCC 0037</name>
    <dbReference type="NCBI Taxonomy" id="2590026"/>
    <lineage>
        <taxon>Bacteria</taxon>
        <taxon>Bacillati</taxon>
        <taxon>Cyanobacteriota</taxon>
        <taxon>Cyanophyceae</taxon>
        <taxon>Nostocales</taxon>
        <taxon>Aphanizomenonaceae</taxon>
        <taxon>Dolichospermum</taxon>
    </lineage>
</organism>
<comment type="caution">
    <text evidence="1">The sequence shown here is derived from an EMBL/GenBank/DDBJ whole genome shotgun (WGS) entry which is preliminary data.</text>
</comment>
<dbReference type="EMBL" id="VILF01000004">
    <property type="protein sequence ID" value="MTJ44653.1"/>
    <property type="molecule type" value="Genomic_DNA"/>
</dbReference>
<name>A0ACC7S813_DOLFA</name>
<gene>
    <name evidence="1" type="ORF">FJR39_16355</name>
</gene>
<sequence>MIRHRENSSESWKTLPWKKFRRNLFRLQKRVYKAVQVGDKRKAKSLQKLILKSTAARLLAIRQVTQLNAGKKTAGIDGKTALTFEQRFQLSEKLRTECNDWKHQGLREIPMPKKDGKTRILKVPTIADRAYQCLIKYALEPAHEATFHAKSYGFRTGRSAHDAQKILFNNLNSNANGIDKRVIELDIEKCFDRINHSAIMDKLIAPRSIRQGIFRCLKAGVNPEFPEQGTPQGGVVSPLLANIALNGIESIHRYHKISNCRITEKTSKREIIEPTIRYADDMVIILRPQDDAIEILDKISQFLAERGMKVSEKKTKLTAATDGFDFLGWNFKVQKNGKFRCVPSVDNYKSFRKKVKFIVNNSNYGATTKAEKLAPVVRGWRNYHRFCKMDGSRNSLFHIETRAFKVFNKETKQNRHTSKQLLDKAFPPVPYSENKHINVKGEKSPYDGDLSYWSERNSKLYDSHTSKALKRQNHKCGHCGLKMLNDEKVHLHHLDGNHQNWKTKNLLAIHFHLPRLSSHEQKRKLRTSEAGCSESCTPRFNREGRGIVPALDSTRYNLDSIIPVRHGNPSDERATVLYARVSSRSQKNDLEQQVQFLQSRYPDAEIITDIGSGLNFKRKGLQALLDRVLGNTCKLVVIAHKDRLCRFGFDLISWLCARQQTQILVLKQTNLSPEIEMVEDILAIIHVFSCRLYGLRKYKKQVIEDSELPSVPSKGT</sequence>
<dbReference type="Proteomes" id="UP001517388">
    <property type="component" value="Unassembled WGS sequence"/>
</dbReference>
<evidence type="ECO:0000313" key="2">
    <source>
        <dbReference type="Proteomes" id="UP001517388"/>
    </source>
</evidence>
<keyword evidence="2" id="KW-1185">Reference proteome</keyword>
<protein>
    <submittedName>
        <fullName evidence="1">IS607 family transposase</fullName>
    </submittedName>
</protein>
<proteinExistence type="predicted"/>
<reference evidence="2" key="1">
    <citation type="journal article" date="2020" name="Toxins">
        <title>Phylogenomic Analysis of Secondary Metabolism in the Toxic Cyanobacterial Genera Anabaena, Dolichospermum and Aphanizomenon.</title>
        <authorList>
            <person name="Oesterholm J."/>
            <person name="Popin R.V."/>
            <person name="Fewer D.P."/>
            <person name="Sivonen K."/>
        </authorList>
    </citation>
    <scope>NUCLEOTIDE SEQUENCE [LARGE SCALE GENOMIC DNA]</scope>
    <source>
        <strain evidence="2">UHCC 0037</strain>
    </source>
</reference>
<accession>A0ACC7S813</accession>